<gene>
    <name evidence="2" type="ORF">CUN61_23975</name>
</gene>
<dbReference type="AlphaFoldDB" id="A0A4P6G6Q0"/>
<proteinExistence type="predicted"/>
<feature type="transmembrane region" description="Helical" evidence="1">
    <location>
        <begin position="67"/>
        <end position="86"/>
    </location>
</feature>
<dbReference type="RefSeq" id="WP_208668847.1">
    <property type="nucleotide sequence ID" value="NZ_CP024767.1"/>
</dbReference>
<reference evidence="2 3" key="1">
    <citation type="submission" date="2017-11" db="EMBL/GenBank/DDBJ databases">
        <title>Genome sequence of Pseudomonas arsenicoxydans ACM1.</title>
        <authorList>
            <person name="Nascimento F.X."/>
        </authorList>
    </citation>
    <scope>NUCLEOTIDE SEQUENCE [LARGE SCALE GENOMIC DNA]</scope>
    <source>
        <strain evidence="2 3">ACM1</strain>
    </source>
</reference>
<dbReference type="EMBL" id="CP024767">
    <property type="protein sequence ID" value="QAY86817.1"/>
    <property type="molecule type" value="Genomic_DNA"/>
</dbReference>
<organism evidence="2 3">
    <name type="scientific">Pseudomonas arsenicoxydans</name>
    <dbReference type="NCBI Taxonomy" id="702115"/>
    <lineage>
        <taxon>Bacteria</taxon>
        <taxon>Pseudomonadati</taxon>
        <taxon>Pseudomonadota</taxon>
        <taxon>Gammaproteobacteria</taxon>
        <taxon>Pseudomonadales</taxon>
        <taxon>Pseudomonadaceae</taxon>
        <taxon>Pseudomonas</taxon>
    </lineage>
</organism>
<evidence type="ECO:0000313" key="3">
    <source>
        <dbReference type="Proteomes" id="UP000291121"/>
    </source>
</evidence>
<keyword evidence="3" id="KW-1185">Reference proteome</keyword>
<name>A0A4P6G6Q0_9PSED</name>
<feature type="transmembrane region" description="Helical" evidence="1">
    <location>
        <begin position="214"/>
        <end position="234"/>
    </location>
</feature>
<feature type="transmembrane region" description="Helical" evidence="1">
    <location>
        <begin position="106"/>
        <end position="127"/>
    </location>
</feature>
<keyword evidence="1" id="KW-1133">Transmembrane helix</keyword>
<sequence>MSESQHGENKNECEEKAFDLDGWKHAYLQSERELDLKFFTFAKSAELNLQVLNADFFSEGTRKDQRLLLIVAFMMLFVSLGSFVISGVEVKTPGDIKLTVSAPENFLKLGFMVYWFFEVTYFARALSDWTAFSVKKKIAEAELRLLILDQDTIGGTGVSGEFGENFLSARRSQAEPKNKINLVEARKKYDKKILIIKTKEKWFKRQIFRIKANYLIRALLEVISPVSFGAYALFSSNGVIGW</sequence>
<protein>
    <submittedName>
        <fullName evidence="2">Uncharacterized protein</fullName>
    </submittedName>
</protein>
<dbReference type="Proteomes" id="UP000291121">
    <property type="component" value="Chromosome"/>
</dbReference>
<evidence type="ECO:0000256" key="1">
    <source>
        <dbReference type="SAM" id="Phobius"/>
    </source>
</evidence>
<keyword evidence="1" id="KW-0472">Membrane</keyword>
<accession>A0A4P6G6Q0</accession>
<evidence type="ECO:0000313" key="2">
    <source>
        <dbReference type="EMBL" id="QAY86817.1"/>
    </source>
</evidence>
<keyword evidence="1" id="KW-0812">Transmembrane</keyword>